<dbReference type="NCBIfam" id="TIGR00012">
    <property type="entry name" value="L29"/>
    <property type="match status" value="1"/>
</dbReference>
<organism evidence="4">
    <name type="scientific">marine sediment metagenome</name>
    <dbReference type="NCBI Taxonomy" id="412755"/>
    <lineage>
        <taxon>unclassified sequences</taxon>
        <taxon>metagenomes</taxon>
        <taxon>ecological metagenomes</taxon>
    </lineage>
</organism>
<comment type="caution">
    <text evidence="4">The sequence shown here is derived from an EMBL/GenBank/DDBJ whole genome shotgun (WGS) entry which is preliminary data.</text>
</comment>
<dbReference type="SUPFAM" id="SSF46561">
    <property type="entry name" value="Ribosomal protein L29 (L29p)"/>
    <property type="match status" value="1"/>
</dbReference>
<dbReference type="EMBL" id="BARS01043976">
    <property type="protein sequence ID" value="GAG31139.1"/>
    <property type="molecule type" value="Genomic_DNA"/>
</dbReference>
<evidence type="ECO:0000313" key="4">
    <source>
        <dbReference type="EMBL" id="GAG31139.1"/>
    </source>
</evidence>
<sequence length="57" mass="6556">ELALELERLERHLFDIRAQAVTEKLEDPSLLGQAKRDIARIKTVMAQRARQSRSPAE</sequence>
<dbReference type="GO" id="GO:0003735">
    <property type="term" value="F:structural constituent of ribosome"/>
    <property type="evidence" value="ECO:0007669"/>
    <property type="project" value="InterPro"/>
</dbReference>
<dbReference type="Gene3D" id="1.10.287.310">
    <property type="match status" value="1"/>
</dbReference>
<feature type="non-terminal residue" evidence="4">
    <location>
        <position position="1"/>
    </location>
</feature>
<dbReference type="HAMAP" id="MF_00374">
    <property type="entry name" value="Ribosomal_uL29"/>
    <property type="match status" value="1"/>
</dbReference>
<name>X0WJK2_9ZZZZ</name>
<accession>X0WJK2</accession>
<dbReference type="InterPro" id="IPR001854">
    <property type="entry name" value="Ribosomal_uL29"/>
</dbReference>
<dbReference type="InterPro" id="IPR036049">
    <property type="entry name" value="Ribosomal_uL29_sf"/>
</dbReference>
<evidence type="ECO:0008006" key="5">
    <source>
        <dbReference type="Google" id="ProtNLM"/>
    </source>
</evidence>
<comment type="similarity">
    <text evidence="1">Belongs to the universal ribosomal protein uL29 family.</text>
</comment>
<keyword evidence="2" id="KW-0689">Ribosomal protein</keyword>
<dbReference type="GO" id="GO:0006412">
    <property type="term" value="P:translation"/>
    <property type="evidence" value="ECO:0007669"/>
    <property type="project" value="InterPro"/>
</dbReference>
<evidence type="ECO:0000256" key="1">
    <source>
        <dbReference type="ARBA" id="ARBA00009254"/>
    </source>
</evidence>
<keyword evidence="3" id="KW-0687">Ribonucleoprotein</keyword>
<proteinExistence type="inferred from homology"/>
<protein>
    <recommendedName>
        <fullName evidence="5">50S ribosomal protein L29</fullName>
    </recommendedName>
</protein>
<dbReference type="GO" id="GO:1990904">
    <property type="term" value="C:ribonucleoprotein complex"/>
    <property type="evidence" value="ECO:0007669"/>
    <property type="project" value="UniProtKB-KW"/>
</dbReference>
<evidence type="ECO:0000256" key="2">
    <source>
        <dbReference type="ARBA" id="ARBA00022980"/>
    </source>
</evidence>
<gene>
    <name evidence="4" type="ORF">S01H1_66500</name>
</gene>
<dbReference type="AlphaFoldDB" id="X0WJK2"/>
<dbReference type="Pfam" id="PF00831">
    <property type="entry name" value="Ribosomal_L29"/>
    <property type="match status" value="1"/>
</dbReference>
<dbReference type="GO" id="GO:0005840">
    <property type="term" value="C:ribosome"/>
    <property type="evidence" value="ECO:0007669"/>
    <property type="project" value="UniProtKB-KW"/>
</dbReference>
<evidence type="ECO:0000256" key="3">
    <source>
        <dbReference type="ARBA" id="ARBA00023274"/>
    </source>
</evidence>
<reference evidence="4" key="1">
    <citation type="journal article" date="2014" name="Front. Microbiol.">
        <title>High frequency of phylogenetically diverse reductive dehalogenase-homologous genes in deep subseafloor sedimentary metagenomes.</title>
        <authorList>
            <person name="Kawai M."/>
            <person name="Futagami T."/>
            <person name="Toyoda A."/>
            <person name="Takaki Y."/>
            <person name="Nishi S."/>
            <person name="Hori S."/>
            <person name="Arai W."/>
            <person name="Tsubouchi T."/>
            <person name="Morono Y."/>
            <person name="Uchiyama I."/>
            <person name="Ito T."/>
            <person name="Fujiyama A."/>
            <person name="Inagaki F."/>
            <person name="Takami H."/>
        </authorList>
    </citation>
    <scope>NUCLEOTIDE SEQUENCE</scope>
    <source>
        <strain evidence="4">Expedition CK06-06</strain>
    </source>
</reference>